<dbReference type="PROSITE" id="PS50879">
    <property type="entry name" value="RNASE_H_1"/>
    <property type="match status" value="1"/>
</dbReference>
<dbReference type="InterPro" id="IPR044730">
    <property type="entry name" value="RNase_H-like_dom_plant"/>
</dbReference>
<dbReference type="Gene3D" id="3.30.420.10">
    <property type="entry name" value="Ribonuclease H-like superfamily/Ribonuclease H"/>
    <property type="match status" value="1"/>
</dbReference>
<dbReference type="InterPro" id="IPR026960">
    <property type="entry name" value="RVT-Znf"/>
</dbReference>
<dbReference type="PANTHER" id="PTHR47723">
    <property type="entry name" value="OS05G0353850 PROTEIN"/>
    <property type="match status" value="1"/>
</dbReference>
<dbReference type="InterPro" id="IPR053151">
    <property type="entry name" value="RNase_H-like"/>
</dbReference>
<dbReference type="SUPFAM" id="SSF53098">
    <property type="entry name" value="Ribonuclease H-like"/>
    <property type="match status" value="1"/>
</dbReference>
<dbReference type="GO" id="GO:0004523">
    <property type="term" value="F:RNA-DNA hybrid ribonuclease activity"/>
    <property type="evidence" value="ECO:0007669"/>
    <property type="project" value="InterPro"/>
</dbReference>
<reference evidence="2" key="1">
    <citation type="journal article" date="2023" name="Plant J.">
        <title>Genome sequences and population genomics provide insights into the demographic history, inbreeding, and mutation load of two 'living fossil' tree species of Dipteronia.</title>
        <authorList>
            <person name="Feng Y."/>
            <person name="Comes H.P."/>
            <person name="Chen J."/>
            <person name="Zhu S."/>
            <person name="Lu R."/>
            <person name="Zhang X."/>
            <person name="Li P."/>
            <person name="Qiu J."/>
            <person name="Olsen K.M."/>
            <person name="Qiu Y."/>
        </authorList>
    </citation>
    <scope>NUCLEOTIDE SEQUENCE</scope>
    <source>
        <strain evidence="2">KIB01</strain>
    </source>
</reference>
<dbReference type="EMBL" id="JANJYI010000004">
    <property type="protein sequence ID" value="KAK2651823.1"/>
    <property type="molecule type" value="Genomic_DNA"/>
</dbReference>
<proteinExistence type="predicted"/>
<dbReference type="InterPro" id="IPR012337">
    <property type="entry name" value="RNaseH-like_sf"/>
</dbReference>
<dbReference type="Pfam" id="PF13966">
    <property type="entry name" value="zf-RVT"/>
    <property type="match status" value="1"/>
</dbReference>
<dbReference type="InterPro" id="IPR036397">
    <property type="entry name" value="RNaseH_sf"/>
</dbReference>
<accession>A0AAE0CIH3</accession>
<organism evidence="2 3">
    <name type="scientific">Dipteronia dyeriana</name>
    <dbReference type="NCBI Taxonomy" id="168575"/>
    <lineage>
        <taxon>Eukaryota</taxon>
        <taxon>Viridiplantae</taxon>
        <taxon>Streptophyta</taxon>
        <taxon>Embryophyta</taxon>
        <taxon>Tracheophyta</taxon>
        <taxon>Spermatophyta</taxon>
        <taxon>Magnoliopsida</taxon>
        <taxon>eudicotyledons</taxon>
        <taxon>Gunneridae</taxon>
        <taxon>Pentapetalae</taxon>
        <taxon>rosids</taxon>
        <taxon>malvids</taxon>
        <taxon>Sapindales</taxon>
        <taxon>Sapindaceae</taxon>
        <taxon>Hippocastanoideae</taxon>
        <taxon>Acereae</taxon>
        <taxon>Dipteronia</taxon>
    </lineage>
</organism>
<dbReference type="Pfam" id="PF13456">
    <property type="entry name" value="RVT_3"/>
    <property type="match status" value="1"/>
</dbReference>
<dbReference type="GO" id="GO:0003676">
    <property type="term" value="F:nucleic acid binding"/>
    <property type="evidence" value="ECO:0007669"/>
    <property type="project" value="InterPro"/>
</dbReference>
<evidence type="ECO:0000313" key="2">
    <source>
        <dbReference type="EMBL" id="KAK2651823.1"/>
    </source>
</evidence>
<comment type="caution">
    <text evidence="2">The sequence shown here is derived from an EMBL/GenBank/DDBJ whole genome shotgun (WGS) entry which is preliminary data.</text>
</comment>
<keyword evidence="3" id="KW-1185">Reference proteome</keyword>
<dbReference type="Proteomes" id="UP001280121">
    <property type="component" value="Unassembled WGS sequence"/>
</dbReference>
<sequence length="740" mass="84121">MLGHSGLLEAKLVGSTEGNEVGSPDFIKPLDGLMRSICNKDSRLVEGDGNGLLADSLRIEIFVDLREPKSGSMRQFLGSHHNKESENEPTWLIESEIDRFKKNMEVALITDEGTSGTKEKIQKKVRGMGFKSYRRIHPMITRNTKSSNWGLYKDNITTCNNSLDNRVSWNLEEEIAKIEQLQRIFYWGDGRERKKIHGLKWDLLCRSKQCGGLDLGSIHDKNFGLLAKWVWRFGREATPLRKKVICAKYGVPIDILKWDWNCGQGSLAFTKAIGNLFVHGSTTAKTLDDGFRVIVGRGDRARLWSDILVEGIPLKDAFPRIFSLAVNKTGCIRDLWRKDGLSGKWEIFLRRPLFNWERDQWECCTGCLESVVIRDEFQDTIGWVHDNSGIFSVKSFVKCLDVGRTGETTDFSRVWQGLGPPKIKIFVWQLLRGRILVCDVLKRFGLLQGVCTFCPLCMDFEETIDYLFLCCKWSWRLWQQCMNWWGMQSCSSRTLFDWWKCWDGFSYKSNFARAWRSLFYAIVWTTWESSNNKVFKDDDAIINQAEDLVRFRVAWWFKYLGGGSSDPITHMLLNIAVSFLDSRFVKKSSLVMWSPPPVDAMFFNVDGSTRGSPGPAGIGGFLRNHNGMVLCMFSFNIGINDAITAEVLAITKACEICSVIPELARKTIVIVSDLKVSVSWINSDGFGSIKHAQTIYDIRSYIADTGFISVKFKSRVSNSVADHLAKKGSRNGGNGVTWCV</sequence>
<feature type="domain" description="RNase H type-1" evidence="1">
    <location>
        <begin position="597"/>
        <end position="730"/>
    </location>
</feature>
<dbReference type="AlphaFoldDB" id="A0AAE0CIH3"/>
<dbReference type="CDD" id="cd06222">
    <property type="entry name" value="RNase_H_like"/>
    <property type="match status" value="1"/>
</dbReference>
<protein>
    <recommendedName>
        <fullName evidence="1">RNase H type-1 domain-containing protein</fullName>
    </recommendedName>
</protein>
<dbReference type="PANTHER" id="PTHR47723:SF22">
    <property type="entry name" value="RNASE H TYPE-1 DOMAIN-CONTAINING PROTEIN"/>
    <property type="match status" value="1"/>
</dbReference>
<gene>
    <name evidence="2" type="ORF">Ddye_011679</name>
</gene>
<evidence type="ECO:0000259" key="1">
    <source>
        <dbReference type="PROSITE" id="PS50879"/>
    </source>
</evidence>
<name>A0AAE0CIH3_9ROSI</name>
<evidence type="ECO:0000313" key="3">
    <source>
        <dbReference type="Proteomes" id="UP001280121"/>
    </source>
</evidence>
<dbReference type="InterPro" id="IPR002156">
    <property type="entry name" value="RNaseH_domain"/>
</dbReference>